<feature type="domain" description="DHHA2" evidence="1">
    <location>
        <begin position="246"/>
        <end position="400"/>
    </location>
</feature>
<organism evidence="2 3">
    <name type="scientific">Metarhizium album (strain ARSEF 1941)</name>
    <dbReference type="NCBI Taxonomy" id="1081103"/>
    <lineage>
        <taxon>Eukaryota</taxon>
        <taxon>Fungi</taxon>
        <taxon>Dikarya</taxon>
        <taxon>Ascomycota</taxon>
        <taxon>Pezizomycotina</taxon>
        <taxon>Sordariomycetes</taxon>
        <taxon>Hypocreomycetidae</taxon>
        <taxon>Hypocreales</taxon>
        <taxon>Clavicipitaceae</taxon>
        <taxon>Metarhizium</taxon>
    </lineage>
</organism>
<dbReference type="GO" id="GO:0004309">
    <property type="term" value="F:exopolyphosphatase activity"/>
    <property type="evidence" value="ECO:0007669"/>
    <property type="project" value="TreeGrafter"/>
</dbReference>
<dbReference type="Proteomes" id="UP000030816">
    <property type="component" value="Unassembled WGS sequence"/>
</dbReference>
<evidence type="ECO:0000313" key="3">
    <source>
        <dbReference type="Proteomes" id="UP000030816"/>
    </source>
</evidence>
<dbReference type="PANTHER" id="PTHR12112:SF39">
    <property type="entry name" value="EG:152A3.5 PROTEIN (FBGN0003116_PN PROTEIN)"/>
    <property type="match status" value="1"/>
</dbReference>
<dbReference type="AlphaFoldDB" id="A0A0B2WQX2"/>
<dbReference type="Pfam" id="PF02833">
    <property type="entry name" value="DHHA2"/>
    <property type="match status" value="1"/>
</dbReference>
<dbReference type="SMART" id="SM01131">
    <property type="entry name" value="DHHA2"/>
    <property type="match status" value="1"/>
</dbReference>
<gene>
    <name evidence="2" type="ORF">MAM_03585</name>
</gene>
<dbReference type="InterPro" id="IPR038222">
    <property type="entry name" value="DHHA2_dom_sf"/>
</dbReference>
<proteinExistence type="predicted"/>
<reference evidence="2 3" key="1">
    <citation type="journal article" date="2014" name="Proc. Natl. Acad. Sci. U.S.A.">
        <title>Trajectory and genomic determinants of fungal-pathogen speciation and host adaptation.</title>
        <authorList>
            <person name="Hu X."/>
            <person name="Xiao G."/>
            <person name="Zheng P."/>
            <person name="Shang Y."/>
            <person name="Su Y."/>
            <person name="Zhang X."/>
            <person name="Liu X."/>
            <person name="Zhan S."/>
            <person name="St Leger R.J."/>
            <person name="Wang C."/>
        </authorList>
    </citation>
    <scope>NUCLEOTIDE SEQUENCE [LARGE SCALE GENOMIC DNA]</scope>
    <source>
        <strain evidence="2 3">ARSEF 1941</strain>
    </source>
</reference>
<dbReference type="InterPro" id="IPR038763">
    <property type="entry name" value="DHH_sf"/>
</dbReference>
<dbReference type="GeneID" id="63738040"/>
<evidence type="ECO:0000259" key="1">
    <source>
        <dbReference type="SMART" id="SM01131"/>
    </source>
</evidence>
<comment type="caution">
    <text evidence="2">The sequence shown here is derived from an EMBL/GenBank/DDBJ whole genome shotgun (WGS) entry which is preliminary data.</text>
</comment>
<dbReference type="OrthoDB" id="374045at2759"/>
<dbReference type="EMBL" id="AZHE01000007">
    <property type="protein sequence ID" value="KHN98461.1"/>
    <property type="molecule type" value="Genomic_DNA"/>
</dbReference>
<dbReference type="PANTHER" id="PTHR12112">
    <property type="entry name" value="BNIP - RELATED"/>
    <property type="match status" value="1"/>
</dbReference>
<dbReference type="GO" id="GO:0005737">
    <property type="term" value="C:cytoplasm"/>
    <property type="evidence" value="ECO:0007669"/>
    <property type="project" value="InterPro"/>
</dbReference>
<dbReference type="InterPro" id="IPR004097">
    <property type="entry name" value="DHHA2"/>
</dbReference>
<protein>
    <submittedName>
        <fullName evidence="2">Exopolyphosphatase</fullName>
    </submittedName>
</protein>
<sequence>MSRPTLQAFLATARNALRAPPAQRPKPLTFVVGNESADLDSLCCAIVYAYIRSHTGHHALHIPLSNLPRADLGLRPEMAAVLQHAGLAARDLVTLSELPDPLQPEDTRWLLVDHNCLTGPLKRFRDQVVGCVDHHVDEGALPAGIEPRVIEPCGSCMSLVVDECRPAWTQLLQAQDLEAAPARGAAAADLLPPGEQDRLVKLALAPILLDTVNLTAEAKVRPKDPQAVRFLEAQIREPGFSTTRYYELISAVKEDVSGLSLRDIFRKDFKQWDEAGLSLGISCVVQGFEYLLEKAGTKHVFLAELAAWADERKLDVAAVMTTSHPGGNFHRQLLVWGLTDRGKAAIGRFGDVGRPLGLEQWEDGALDGDDGDGGNTRFAWRQANLAASRKQVAPLLREALREKK</sequence>
<dbReference type="STRING" id="1081103.A0A0B2WQX2"/>
<accession>A0A0B2WQX2</accession>
<dbReference type="Gene3D" id="3.90.1640.10">
    <property type="entry name" value="inorganic pyrophosphatase (n-terminal core)"/>
    <property type="match status" value="1"/>
</dbReference>
<dbReference type="HOGENOM" id="CLU_019358_1_0_1"/>
<dbReference type="SUPFAM" id="SSF64182">
    <property type="entry name" value="DHH phosphoesterases"/>
    <property type="match status" value="1"/>
</dbReference>
<evidence type="ECO:0000313" key="2">
    <source>
        <dbReference type="EMBL" id="KHN98461.1"/>
    </source>
</evidence>
<name>A0A0B2WQX2_METAS</name>
<keyword evidence="3" id="KW-1185">Reference proteome</keyword>
<dbReference type="RefSeq" id="XP_040679527.1">
    <property type="nucleotide sequence ID" value="XM_040822384.1"/>
</dbReference>
<dbReference type="Gene3D" id="3.10.310.20">
    <property type="entry name" value="DHHA2 domain"/>
    <property type="match status" value="1"/>
</dbReference>